<reference evidence="2" key="1">
    <citation type="submission" date="2016-03" db="EMBL/GenBank/DDBJ databases">
        <authorList>
            <person name="Lee Y.-S."/>
            <person name="Choi Y.-L."/>
        </authorList>
    </citation>
    <scope>NUCLEOTIDE SEQUENCE [LARGE SCALE GENOMIC DNA]</scope>
    <source>
        <strain evidence="2">DAU221</strain>
    </source>
</reference>
<dbReference type="Proteomes" id="UP000076077">
    <property type="component" value="Chromosome"/>
</dbReference>
<name>A0A143HKT1_MICTH</name>
<evidence type="ECO:0000313" key="2">
    <source>
        <dbReference type="Proteomes" id="UP000076077"/>
    </source>
</evidence>
<dbReference type="STRING" id="252514.A3224_06795"/>
<dbReference type="InterPro" id="IPR011250">
    <property type="entry name" value="OMP/PagP_B-barrel"/>
</dbReference>
<evidence type="ECO:0000313" key="1">
    <source>
        <dbReference type="EMBL" id="AMX02329.1"/>
    </source>
</evidence>
<dbReference type="AlphaFoldDB" id="A0A143HKT1"/>
<dbReference type="SUPFAM" id="SSF56925">
    <property type="entry name" value="OMPA-like"/>
    <property type="match status" value="1"/>
</dbReference>
<proteinExistence type="predicted"/>
<dbReference type="GO" id="GO:0055085">
    <property type="term" value="P:transmembrane transport"/>
    <property type="evidence" value="ECO:0007669"/>
    <property type="project" value="TreeGrafter"/>
</dbReference>
<protein>
    <recommendedName>
        <fullName evidence="3">Outer membrane protein W</fullName>
    </recommendedName>
</protein>
<dbReference type="GO" id="GO:0019867">
    <property type="term" value="C:outer membrane"/>
    <property type="evidence" value="ECO:0007669"/>
    <property type="project" value="InterPro"/>
</dbReference>
<organism evidence="1 2">
    <name type="scientific">Microbulbifer thermotolerans</name>
    <dbReference type="NCBI Taxonomy" id="252514"/>
    <lineage>
        <taxon>Bacteria</taxon>
        <taxon>Pseudomonadati</taxon>
        <taxon>Pseudomonadota</taxon>
        <taxon>Gammaproteobacteria</taxon>
        <taxon>Cellvibrionales</taxon>
        <taxon>Microbulbiferaceae</taxon>
        <taxon>Microbulbifer</taxon>
    </lineage>
</organism>
<gene>
    <name evidence="1" type="ORF">A3224_06795</name>
</gene>
<dbReference type="Pfam" id="PF03922">
    <property type="entry name" value="OmpW"/>
    <property type="match status" value="1"/>
</dbReference>
<dbReference type="PANTHER" id="PTHR36920">
    <property type="match status" value="1"/>
</dbReference>
<dbReference type="EMBL" id="CP014864">
    <property type="protein sequence ID" value="AMX02329.1"/>
    <property type="molecule type" value="Genomic_DNA"/>
</dbReference>
<accession>A0A143HKT1</accession>
<dbReference type="Gene3D" id="2.40.160.20">
    <property type="match status" value="1"/>
</dbReference>
<keyword evidence="2" id="KW-1185">Reference proteome</keyword>
<sequence>MAGIFLLQKFDGISFLNFTGDLMRLAAVGNSLPILEVAAAAAKELLSVTRSCPMRLKSLLVPLAMAVFTGLAAPSVLAGPSGYPVQAPPQGIYTAGTVLVRIGAAYIEPDNKDVYEGTQSFLVEDPSGDVVGEVPVDVFTRVNLDDDTTWYISGVWLPIEHFGLELYFAADGSHDASLFSSARSEGAFVGDFSTGISDFDSYTTSLYANWYPMDPTCLIQPYVGIGVSYVDFEDEFIRPVFRAFGEEFGVLRLGSDFNWSAQVGVDFNFGRDNGWLINLSAMYVKSDPSLELGYDTTTQPAGFGESVVLPVRIRSDLDFDPWIINLGVGYRFSF</sequence>
<dbReference type="InterPro" id="IPR005618">
    <property type="entry name" value="OMPW"/>
</dbReference>
<dbReference type="PANTHER" id="PTHR36920:SF1">
    <property type="entry name" value="OUTER MEMBRANE PROTEIN W"/>
    <property type="match status" value="1"/>
</dbReference>
<dbReference type="KEGG" id="mthd:A3224_06795"/>
<evidence type="ECO:0008006" key="3">
    <source>
        <dbReference type="Google" id="ProtNLM"/>
    </source>
</evidence>